<evidence type="ECO:0000313" key="1">
    <source>
        <dbReference type="EMBL" id="CUA90613.1"/>
    </source>
</evidence>
<organism evidence="1 2">
    <name type="scientific">Chelatococcus sambhunathii</name>
    <dbReference type="NCBI Taxonomy" id="363953"/>
    <lineage>
        <taxon>Bacteria</taxon>
        <taxon>Pseudomonadati</taxon>
        <taxon>Pseudomonadota</taxon>
        <taxon>Alphaproteobacteria</taxon>
        <taxon>Hyphomicrobiales</taxon>
        <taxon>Chelatococcaceae</taxon>
        <taxon>Chelatococcus</taxon>
    </lineage>
</organism>
<evidence type="ECO:0000313" key="2">
    <source>
        <dbReference type="Proteomes" id="UP000182178"/>
    </source>
</evidence>
<proteinExistence type="predicted"/>
<reference evidence="1 2" key="1">
    <citation type="submission" date="2015-08" db="EMBL/GenBank/DDBJ databases">
        <authorList>
            <person name="Varghese N."/>
        </authorList>
    </citation>
    <scope>NUCLEOTIDE SEQUENCE [LARGE SCALE GENOMIC DNA]</scope>
    <source>
        <strain evidence="1 2">DSM 18167</strain>
    </source>
</reference>
<accession>A0ABP2A8A7</accession>
<keyword evidence="2" id="KW-1185">Reference proteome</keyword>
<protein>
    <submittedName>
        <fullName evidence="1">Uncharacterized protein</fullName>
    </submittedName>
</protein>
<dbReference type="EMBL" id="CYHC01000014">
    <property type="protein sequence ID" value="CUA90613.1"/>
    <property type="molecule type" value="Genomic_DNA"/>
</dbReference>
<sequence>MDAFAAATDALFADPNIARDAIWRVGGVDPGILVRVITRRPDEVVGFGDSRAILSTLLIDVRRSDVTAPVSGDTVEIPGPGPGTSETFQIIATPTLDSLRLVWTCEAAPPP</sequence>
<dbReference type="Proteomes" id="UP000182178">
    <property type="component" value="Unassembled WGS sequence"/>
</dbReference>
<dbReference type="RefSeq" id="WP_055460822.1">
    <property type="nucleotide sequence ID" value="NZ_CYHC01000014.1"/>
</dbReference>
<dbReference type="Pfam" id="PF05354">
    <property type="entry name" value="Phage_attach"/>
    <property type="match status" value="1"/>
</dbReference>
<comment type="caution">
    <text evidence="1">The sequence shown here is derived from an EMBL/GenBank/DDBJ whole genome shotgun (WGS) entry which is preliminary data.</text>
</comment>
<gene>
    <name evidence="1" type="ORF">Ga0061061_11427</name>
</gene>
<name>A0ABP2A8A7_9HYPH</name>
<dbReference type="InterPro" id="IPR008018">
    <property type="entry name" value="Phage_tail_attach_FII"/>
</dbReference>